<organism evidence="6 7">
    <name type="scientific">Pantoea cypripedii</name>
    <name type="common">Pectobacterium cypripedii</name>
    <name type="synonym">Erwinia cypripedii</name>
    <dbReference type="NCBI Taxonomy" id="55209"/>
    <lineage>
        <taxon>Bacteria</taxon>
        <taxon>Pseudomonadati</taxon>
        <taxon>Pseudomonadota</taxon>
        <taxon>Gammaproteobacteria</taxon>
        <taxon>Enterobacterales</taxon>
        <taxon>Erwiniaceae</taxon>
        <taxon>Pantoea</taxon>
    </lineage>
</organism>
<evidence type="ECO:0000256" key="4">
    <source>
        <dbReference type="ARBA" id="ARBA00023163"/>
    </source>
</evidence>
<evidence type="ECO:0000256" key="2">
    <source>
        <dbReference type="ARBA" id="ARBA00023015"/>
    </source>
</evidence>
<reference evidence="6 7" key="1">
    <citation type="journal article" date="2017" name="Antonie Van Leeuwenhoek">
        <title>Phylogenomic resolution of the bacterial genus Pantoea and its relationship with Erwinia and Tatumella.</title>
        <authorList>
            <person name="Palmer M."/>
            <person name="Steenkamp E.T."/>
            <person name="Coetzee M.P."/>
            <person name="Chan W.Y."/>
            <person name="van Zyl E."/>
            <person name="De Maayer P."/>
            <person name="Coutinho T.A."/>
            <person name="Blom J."/>
            <person name="Smits T.H."/>
            <person name="Duffy B."/>
            <person name="Venter S.N."/>
        </authorList>
    </citation>
    <scope>NUCLEOTIDE SEQUENCE [LARGE SCALE GENOMIC DNA]</scope>
    <source>
        <strain evidence="6 7">LMG 2657</strain>
    </source>
</reference>
<dbReference type="OrthoDB" id="196624at2"/>
<evidence type="ECO:0000313" key="6">
    <source>
        <dbReference type="EMBL" id="ORM94828.1"/>
    </source>
</evidence>
<keyword evidence="4" id="KW-0804">Transcription</keyword>
<proteinExistence type="inferred from homology"/>
<dbReference type="PANTHER" id="PTHR30126">
    <property type="entry name" value="HTH-TYPE TRANSCRIPTIONAL REGULATOR"/>
    <property type="match status" value="1"/>
</dbReference>
<dbReference type="Pfam" id="PF00126">
    <property type="entry name" value="HTH_1"/>
    <property type="match status" value="1"/>
</dbReference>
<dbReference type="GO" id="GO:0003700">
    <property type="term" value="F:DNA-binding transcription factor activity"/>
    <property type="evidence" value="ECO:0007669"/>
    <property type="project" value="InterPro"/>
</dbReference>
<dbReference type="InterPro" id="IPR036390">
    <property type="entry name" value="WH_DNA-bd_sf"/>
</dbReference>
<keyword evidence="2" id="KW-0805">Transcription regulation</keyword>
<feature type="domain" description="HTH lysR-type" evidence="5">
    <location>
        <begin position="3"/>
        <end position="60"/>
    </location>
</feature>
<keyword evidence="7" id="KW-1185">Reference proteome</keyword>
<dbReference type="EMBL" id="MLJI01000001">
    <property type="protein sequence ID" value="ORM94828.1"/>
    <property type="molecule type" value="Genomic_DNA"/>
</dbReference>
<evidence type="ECO:0000259" key="5">
    <source>
        <dbReference type="PROSITE" id="PS50931"/>
    </source>
</evidence>
<dbReference type="Proteomes" id="UP000193749">
    <property type="component" value="Unassembled WGS sequence"/>
</dbReference>
<evidence type="ECO:0000313" key="7">
    <source>
        <dbReference type="Proteomes" id="UP000193749"/>
    </source>
</evidence>
<dbReference type="Gene3D" id="1.10.10.10">
    <property type="entry name" value="Winged helix-like DNA-binding domain superfamily/Winged helix DNA-binding domain"/>
    <property type="match status" value="1"/>
</dbReference>
<dbReference type="SUPFAM" id="SSF46785">
    <property type="entry name" value="Winged helix' DNA-binding domain"/>
    <property type="match status" value="1"/>
</dbReference>
<dbReference type="InterPro" id="IPR000847">
    <property type="entry name" value="LysR_HTH_N"/>
</dbReference>
<dbReference type="InterPro" id="IPR036388">
    <property type="entry name" value="WH-like_DNA-bd_sf"/>
</dbReference>
<accession>A0A1X1EXU9</accession>
<keyword evidence="3" id="KW-0238">DNA-binding</keyword>
<dbReference type="STRING" id="55209.HA50_16355"/>
<dbReference type="PANTHER" id="PTHR30126:SF4">
    <property type="entry name" value="LYSR FAMILY TRANSCRIPTIONAL REGULATOR"/>
    <property type="match status" value="1"/>
</dbReference>
<dbReference type="GO" id="GO:0000976">
    <property type="term" value="F:transcription cis-regulatory region binding"/>
    <property type="evidence" value="ECO:0007669"/>
    <property type="project" value="TreeGrafter"/>
</dbReference>
<evidence type="ECO:0000256" key="3">
    <source>
        <dbReference type="ARBA" id="ARBA00023125"/>
    </source>
</evidence>
<dbReference type="RefSeq" id="WP_084876649.1">
    <property type="nucleotide sequence ID" value="NZ_JAGGMY010000001.1"/>
</dbReference>
<dbReference type="AlphaFoldDB" id="A0A1X1EXU9"/>
<protein>
    <submittedName>
        <fullName evidence="6">LysR family transcriptional regulator</fullName>
    </submittedName>
</protein>
<evidence type="ECO:0000256" key="1">
    <source>
        <dbReference type="ARBA" id="ARBA00009437"/>
    </source>
</evidence>
<dbReference type="PROSITE" id="PS50931">
    <property type="entry name" value="HTH_LYSR"/>
    <property type="match status" value="1"/>
</dbReference>
<dbReference type="SUPFAM" id="SSF53850">
    <property type="entry name" value="Periplasmic binding protein-like II"/>
    <property type="match status" value="1"/>
</dbReference>
<sequence length="302" mass="33950">MRLNLEALLILDALDRHGTFAAAAARLFKTASALSYTVQKMESDLKITLLDRSGHRATFTPTGRLMLEKGRTLLRAVNELEQQARYVESGWESQLVISVDASVPFSLLTPLIDEFYQQHSHTQLQFRHDVLAGCWEALHYGEADIVFGAVQEPATRKEIGCQPLGWLEYVFAVAPEHPLAAAPEPLLREQIRQYRAVTVHDSSRHSAGIDLRVLDEQKTLSVHDFPSKLQAQLAGLGCGYLPRYLAEPHLRSGALVERQLDSECRRDMAYLAWNESANGNAATWWRERLLTLPGLHDIYLPA</sequence>
<gene>
    <name evidence="6" type="ORF">HA50_16355</name>
</gene>
<dbReference type="Gene3D" id="3.40.190.290">
    <property type="match status" value="1"/>
</dbReference>
<comment type="similarity">
    <text evidence="1">Belongs to the LysR transcriptional regulatory family.</text>
</comment>
<name>A0A1X1EXU9_PANCY</name>
<dbReference type="InterPro" id="IPR005119">
    <property type="entry name" value="LysR_subst-bd"/>
</dbReference>
<dbReference type="Pfam" id="PF03466">
    <property type="entry name" value="LysR_substrate"/>
    <property type="match status" value="1"/>
</dbReference>
<comment type="caution">
    <text evidence="6">The sequence shown here is derived from an EMBL/GenBank/DDBJ whole genome shotgun (WGS) entry which is preliminary data.</text>
</comment>